<protein>
    <submittedName>
        <fullName evidence="1">Uncharacterized protein</fullName>
    </submittedName>
</protein>
<name>A0AAD4AM67_9GAMM</name>
<dbReference type="EMBL" id="AHBZ03000012">
    <property type="protein sequence ID" value="KAF7775236.1"/>
    <property type="molecule type" value="Genomic_DNA"/>
</dbReference>
<comment type="caution">
    <text evidence="1">The sequence shown here is derived from an EMBL/GenBank/DDBJ whole genome shotgun (WGS) entry which is preliminary data.</text>
</comment>
<proteinExistence type="predicted"/>
<dbReference type="Proteomes" id="UP000016487">
    <property type="component" value="Unassembled WGS sequence"/>
</dbReference>
<evidence type="ECO:0000313" key="1">
    <source>
        <dbReference type="EMBL" id="KAF7775236.1"/>
    </source>
</evidence>
<gene>
    <name evidence="1" type="ORF">PCIT_a1379</name>
</gene>
<sequence length="82" mass="9572">MSFLYLTVAGAGRIMLIWPKLVNTFFAKNHCQWFVCRLNKRISPINTSDRRDFIQKVCVYLYLAEKFCGGCLQGKSSILVYW</sequence>
<organism evidence="1 2">
    <name type="scientific">Pseudoalteromonas citrea</name>
    <dbReference type="NCBI Taxonomy" id="43655"/>
    <lineage>
        <taxon>Bacteria</taxon>
        <taxon>Pseudomonadati</taxon>
        <taxon>Pseudomonadota</taxon>
        <taxon>Gammaproteobacteria</taxon>
        <taxon>Alteromonadales</taxon>
        <taxon>Pseudoalteromonadaceae</taxon>
        <taxon>Pseudoalteromonas</taxon>
    </lineage>
</organism>
<reference evidence="1" key="2">
    <citation type="submission" date="2015-03" db="EMBL/GenBank/DDBJ databases">
        <title>Genome sequence of Pseudoalteromonas citrea.</title>
        <authorList>
            <person name="Xie B.-B."/>
            <person name="Rong J.-C."/>
            <person name="Qin Q.-L."/>
            <person name="Zhang Y.-Z."/>
        </authorList>
    </citation>
    <scope>NUCLEOTIDE SEQUENCE</scope>
    <source>
        <strain evidence="1">DSM 8771</strain>
    </source>
</reference>
<reference evidence="1" key="1">
    <citation type="journal article" date="2012" name="J. Bacteriol.">
        <title>Genome sequences of type strains of seven species of the marine bacterium Pseudoalteromonas.</title>
        <authorList>
            <person name="Xie B.B."/>
            <person name="Shu Y.L."/>
            <person name="Qin Q.L."/>
            <person name="Rong J.C."/>
            <person name="Zhang X.Y."/>
            <person name="Chen X.L."/>
            <person name="Shi M."/>
            <person name="He H.L."/>
            <person name="Zhou B.C."/>
            <person name="Zhang Y.Z."/>
        </authorList>
    </citation>
    <scope>NUCLEOTIDE SEQUENCE</scope>
    <source>
        <strain evidence="1">DSM 8771</strain>
    </source>
</reference>
<dbReference type="AlphaFoldDB" id="A0AAD4AM67"/>
<evidence type="ECO:0000313" key="2">
    <source>
        <dbReference type="Proteomes" id="UP000016487"/>
    </source>
</evidence>
<accession>A0AAD4AM67</accession>